<name>S2KXM5_LITA3</name>
<feature type="region of interest" description="Disordered" evidence="1">
    <location>
        <begin position="77"/>
        <end position="98"/>
    </location>
</feature>
<gene>
    <name evidence="2" type="ORF">L861_14640</name>
</gene>
<reference evidence="2 3" key="1">
    <citation type="journal article" date="2013" name="Genome Announc.">
        <title>Draft genome sequence of the moderately halophilic gammaproteobacterium Halomonas anticariensis FP35.</title>
        <authorList>
            <person name="Tahrioui A."/>
            <person name="Quesada E."/>
            <person name="Llamas I."/>
        </authorList>
    </citation>
    <scope>NUCLEOTIDE SEQUENCE [LARGE SCALE GENOMIC DNA]</scope>
    <source>
        <strain evidence="3">DSM 16096 / CECT 5854 / LMG 22089 / FP35</strain>
    </source>
</reference>
<dbReference type="STRING" id="1121939.L861_14640"/>
<dbReference type="PATRIC" id="fig|1121939.11.peg.4439"/>
<comment type="caution">
    <text evidence="2">The sequence shown here is derived from an EMBL/GenBank/DDBJ whole genome shotgun (WGS) entry which is preliminary data.</text>
</comment>
<dbReference type="Proteomes" id="UP000014463">
    <property type="component" value="Unassembled WGS sequence"/>
</dbReference>
<sequence>MNRALLRKLNLPLLAVTLLLLTLCVGLWQGWGAQVEWLPADSGTTMTESATTPASAEREAPPLTAYQDIWQQSLLSPSRSGDVAEPQAAPAISTPQPPRMEALTLTGTLANQQMQLAFFRDESGNAITLRAGLELPSGWLLTQVRRDEAIFTFNGTTQVLRRELPRIPGLAVQTDESDR</sequence>
<proteinExistence type="predicted"/>
<evidence type="ECO:0000256" key="1">
    <source>
        <dbReference type="SAM" id="MobiDB-lite"/>
    </source>
</evidence>
<evidence type="ECO:0000313" key="3">
    <source>
        <dbReference type="Proteomes" id="UP000014463"/>
    </source>
</evidence>
<accession>S2KXM5</accession>
<evidence type="ECO:0008006" key="4">
    <source>
        <dbReference type="Google" id="ProtNLM"/>
    </source>
</evidence>
<organism evidence="2 3">
    <name type="scientific">Litchfieldella anticariensis (strain DSM 16096 / CECT 5854 / CIP 108499 / LMG 22089 / FP35)</name>
    <name type="common">Halomonas anticariensis</name>
    <dbReference type="NCBI Taxonomy" id="1121939"/>
    <lineage>
        <taxon>Bacteria</taxon>
        <taxon>Pseudomonadati</taxon>
        <taxon>Pseudomonadota</taxon>
        <taxon>Gammaproteobacteria</taxon>
        <taxon>Oceanospirillales</taxon>
        <taxon>Halomonadaceae</taxon>
        <taxon>Litchfieldella</taxon>
    </lineage>
</organism>
<protein>
    <recommendedName>
        <fullName evidence="4">Type II secretion system protein GspC N-terminal domain-containing protein</fullName>
    </recommendedName>
</protein>
<dbReference type="AlphaFoldDB" id="S2KXM5"/>
<dbReference type="EMBL" id="ASTJ01000043">
    <property type="protein sequence ID" value="EPC00164.1"/>
    <property type="molecule type" value="Genomic_DNA"/>
</dbReference>
<evidence type="ECO:0000313" key="2">
    <source>
        <dbReference type="EMBL" id="EPC00164.1"/>
    </source>
</evidence>
<keyword evidence="3" id="KW-1185">Reference proteome</keyword>
<dbReference type="RefSeq" id="WP_016418938.1">
    <property type="nucleotide sequence ID" value="NZ_KE332395.1"/>
</dbReference>